<dbReference type="Pfam" id="PF01380">
    <property type="entry name" value="SIS"/>
    <property type="match status" value="2"/>
</dbReference>
<dbReference type="PROSITE" id="PS51464">
    <property type="entry name" value="SIS"/>
    <property type="match status" value="2"/>
</dbReference>
<dbReference type="GO" id="GO:1901135">
    <property type="term" value="P:carbohydrate derivative metabolic process"/>
    <property type="evidence" value="ECO:0007669"/>
    <property type="project" value="InterPro"/>
</dbReference>
<sequence length="358" mass="37569">MTLLQSSGYLIGEDPRVTSSLTKMKQEIAEIPSAVDRLLTSGNADISRISAELRSSDLRCLLSVARGSSDHACTYLKYAAELLLGLPMASVGPSLASVYGASLKADGMLCFSVSQSGKSPDITRMTRSLTKSGATTLAITNHPGSPLSEAASATVPIHAGPELSVAATKTFVTSLVAGLWLLAELKADAGLLAAIRNLPAHLEDAVACDWREAAPEKDIGSLFTLGRGPSWAVSNEAALKFKETCQIHAESYSSAEVLHGPVSIVSQGFPVIAFAAADAAEQAVVDVADKLSQMGATVFVNSDKAHRANVLPIVRTDHWLTDPIASIVSFYGLVEHVAGLQGINPDAPRHLNKVTETV</sequence>
<keyword evidence="2" id="KW-0677">Repeat</keyword>
<dbReference type="GO" id="GO:0097367">
    <property type="term" value="F:carbohydrate derivative binding"/>
    <property type="evidence" value="ECO:0007669"/>
    <property type="project" value="InterPro"/>
</dbReference>
<dbReference type="STRING" id="388408.LAX5112_00705"/>
<dbReference type="CDD" id="cd05009">
    <property type="entry name" value="SIS_GlmS_GlmD_2"/>
    <property type="match status" value="1"/>
</dbReference>
<feature type="domain" description="SIS" evidence="3">
    <location>
        <begin position="212"/>
        <end position="348"/>
    </location>
</feature>
<reference evidence="5" key="1">
    <citation type="submission" date="2015-07" db="EMBL/GenBank/DDBJ databases">
        <authorList>
            <person name="Rodrigo-Torres Lidia"/>
            <person name="Arahal R.David."/>
        </authorList>
    </citation>
    <scope>NUCLEOTIDE SEQUENCE [LARGE SCALE GENOMIC DNA]</scope>
    <source>
        <strain evidence="5">CECT 5112</strain>
    </source>
</reference>
<keyword evidence="1 4" id="KW-0032">Aminotransferase</keyword>
<dbReference type="Proteomes" id="UP000053235">
    <property type="component" value="Unassembled WGS sequence"/>
</dbReference>
<accession>A0A0M6ZU85</accession>
<protein>
    <submittedName>
        <fullName evidence="4">Glutamine--fructose-6-phosphate aminotransferase [isomerizing]</fullName>
        <ecNumber evidence="4">2.6.1.16</ecNumber>
    </submittedName>
</protein>
<organism evidence="4 5">
    <name type="scientific">Roseibium alexandrii</name>
    <dbReference type="NCBI Taxonomy" id="388408"/>
    <lineage>
        <taxon>Bacteria</taxon>
        <taxon>Pseudomonadati</taxon>
        <taxon>Pseudomonadota</taxon>
        <taxon>Alphaproteobacteria</taxon>
        <taxon>Hyphomicrobiales</taxon>
        <taxon>Stappiaceae</taxon>
        <taxon>Roseibium</taxon>
    </lineage>
</organism>
<dbReference type="AlphaFoldDB" id="A0A0M6ZU85"/>
<gene>
    <name evidence="4" type="primary">glmS</name>
    <name evidence="4" type="ORF">LAX5112_00705</name>
</gene>
<dbReference type="GO" id="GO:0004360">
    <property type="term" value="F:glutamine-fructose-6-phosphate transaminase (isomerizing) activity"/>
    <property type="evidence" value="ECO:0007669"/>
    <property type="project" value="UniProtKB-EC"/>
</dbReference>
<evidence type="ECO:0000256" key="2">
    <source>
        <dbReference type="ARBA" id="ARBA00022737"/>
    </source>
</evidence>
<evidence type="ECO:0000313" key="5">
    <source>
        <dbReference type="Proteomes" id="UP000053235"/>
    </source>
</evidence>
<dbReference type="PANTHER" id="PTHR10937">
    <property type="entry name" value="GLUCOSAMINE--FRUCTOSE-6-PHOSPHATE AMINOTRANSFERASE, ISOMERIZING"/>
    <property type="match status" value="1"/>
</dbReference>
<evidence type="ECO:0000313" key="4">
    <source>
        <dbReference type="EMBL" id="CTQ65640.1"/>
    </source>
</evidence>
<dbReference type="EMBL" id="CXWD01000003">
    <property type="protein sequence ID" value="CTQ65640.1"/>
    <property type="molecule type" value="Genomic_DNA"/>
</dbReference>
<dbReference type="InterPro" id="IPR046348">
    <property type="entry name" value="SIS_dom_sf"/>
</dbReference>
<evidence type="ECO:0000256" key="1">
    <source>
        <dbReference type="ARBA" id="ARBA00022576"/>
    </source>
</evidence>
<feature type="domain" description="SIS" evidence="3">
    <location>
        <begin position="49"/>
        <end position="192"/>
    </location>
</feature>
<proteinExistence type="predicted"/>
<dbReference type="SUPFAM" id="SSF53697">
    <property type="entry name" value="SIS domain"/>
    <property type="match status" value="1"/>
</dbReference>
<evidence type="ECO:0000259" key="3">
    <source>
        <dbReference type="PROSITE" id="PS51464"/>
    </source>
</evidence>
<dbReference type="Gene3D" id="3.40.50.10490">
    <property type="entry name" value="Glucose-6-phosphate isomerase like protein, domain 1"/>
    <property type="match status" value="2"/>
</dbReference>
<keyword evidence="4" id="KW-0808">Transferase</keyword>
<dbReference type="CDD" id="cd05008">
    <property type="entry name" value="SIS_GlmS_GlmD_1"/>
    <property type="match status" value="1"/>
</dbReference>
<dbReference type="EC" id="2.6.1.16" evidence="4"/>
<dbReference type="PANTHER" id="PTHR10937:SF8">
    <property type="entry name" value="AMINOTRANSFERASE-RELATED"/>
    <property type="match status" value="1"/>
</dbReference>
<dbReference type="InterPro" id="IPR035490">
    <property type="entry name" value="GlmS/FrlB_SIS"/>
</dbReference>
<name>A0A0M6ZU85_9HYPH</name>
<dbReference type="InterPro" id="IPR001347">
    <property type="entry name" value="SIS_dom"/>
</dbReference>
<dbReference type="InterPro" id="IPR035466">
    <property type="entry name" value="GlmS/AgaS_SIS"/>
</dbReference>
<keyword evidence="5" id="KW-1185">Reference proteome</keyword>